<organism evidence="2 3">
    <name type="scientific">Rhodocytophaga aerolata</name>
    <dbReference type="NCBI Taxonomy" id="455078"/>
    <lineage>
        <taxon>Bacteria</taxon>
        <taxon>Pseudomonadati</taxon>
        <taxon>Bacteroidota</taxon>
        <taxon>Cytophagia</taxon>
        <taxon>Cytophagales</taxon>
        <taxon>Rhodocytophagaceae</taxon>
        <taxon>Rhodocytophaga</taxon>
    </lineage>
</organism>
<evidence type="ECO:0000259" key="1">
    <source>
        <dbReference type="Pfam" id="PF14300"/>
    </source>
</evidence>
<dbReference type="Gene3D" id="1.20.1420.60">
    <property type="match status" value="1"/>
</dbReference>
<dbReference type="InterPro" id="IPR025402">
    <property type="entry name" value="DMP19_C"/>
</dbReference>
<dbReference type="Pfam" id="PF14300">
    <property type="entry name" value="DMP19"/>
    <property type="match status" value="1"/>
</dbReference>
<keyword evidence="3" id="KW-1185">Reference proteome</keyword>
<name>A0ABT8RIL3_9BACT</name>
<comment type="caution">
    <text evidence="2">The sequence shown here is derived from an EMBL/GenBank/DDBJ whole genome shotgun (WGS) entry which is preliminary data.</text>
</comment>
<dbReference type="Proteomes" id="UP001168528">
    <property type="component" value="Unassembled WGS sequence"/>
</dbReference>
<sequence length="152" mass="18006">MKVQKFEQDRINELKKALVSSSEDEYYWQIIDFLSEKVNLRQPLNSLQKQLVASEVLDGEVNNGGFDQFYRNWQLEYIDDAIEGLKQFGSEAFIRLAQISKQVYLQDRDSYTDRRNPAFDELDEEYYALPSYQDKKVAFIKENLEIVIKDNK</sequence>
<feature type="domain" description="DNA mimic protein DMP19 C-terminal" evidence="1">
    <location>
        <begin position="44"/>
        <end position="143"/>
    </location>
</feature>
<protein>
    <submittedName>
        <fullName evidence="2">DUF4375 domain-containing protein</fullName>
    </submittedName>
</protein>
<accession>A0ABT8RIL3</accession>
<evidence type="ECO:0000313" key="3">
    <source>
        <dbReference type="Proteomes" id="UP001168528"/>
    </source>
</evidence>
<dbReference type="EMBL" id="JAUKPO010000136">
    <property type="protein sequence ID" value="MDO1451956.1"/>
    <property type="molecule type" value="Genomic_DNA"/>
</dbReference>
<evidence type="ECO:0000313" key="2">
    <source>
        <dbReference type="EMBL" id="MDO1451956.1"/>
    </source>
</evidence>
<gene>
    <name evidence="2" type="ORF">Q0590_37150</name>
</gene>
<dbReference type="RefSeq" id="WP_302042750.1">
    <property type="nucleotide sequence ID" value="NZ_JAUKPO010000136.1"/>
</dbReference>
<proteinExistence type="predicted"/>
<reference evidence="2" key="1">
    <citation type="submission" date="2023-07" db="EMBL/GenBank/DDBJ databases">
        <title>The genome sequence of Rhodocytophaga aerolata KACC 12507.</title>
        <authorList>
            <person name="Zhang X."/>
        </authorList>
    </citation>
    <scope>NUCLEOTIDE SEQUENCE</scope>
    <source>
        <strain evidence="2">KACC 12507</strain>
    </source>
</reference>